<dbReference type="Pfam" id="PF01120">
    <property type="entry name" value="Alpha_L_fucos"/>
    <property type="match status" value="1"/>
</dbReference>
<keyword evidence="3 6" id="KW-0732">Signal</keyword>
<dbReference type="GO" id="GO:0016139">
    <property type="term" value="P:glycoside catabolic process"/>
    <property type="evidence" value="ECO:0007669"/>
    <property type="project" value="TreeGrafter"/>
</dbReference>
<organism evidence="8 9">
    <name type="scientific">Rikenella microfusus</name>
    <dbReference type="NCBI Taxonomy" id="28139"/>
    <lineage>
        <taxon>Bacteria</taxon>
        <taxon>Pseudomonadati</taxon>
        <taxon>Bacteroidota</taxon>
        <taxon>Bacteroidia</taxon>
        <taxon>Bacteroidales</taxon>
        <taxon>Rikenellaceae</taxon>
        <taxon>Rikenella</taxon>
    </lineage>
</organism>
<dbReference type="GO" id="GO:0005764">
    <property type="term" value="C:lysosome"/>
    <property type="evidence" value="ECO:0007669"/>
    <property type="project" value="TreeGrafter"/>
</dbReference>
<proteinExistence type="inferred from homology"/>
<evidence type="ECO:0000313" key="8">
    <source>
        <dbReference type="EMBL" id="SUE34176.1"/>
    </source>
</evidence>
<dbReference type="EMBL" id="UGVL01000001">
    <property type="protein sequence ID" value="SUE34176.1"/>
    <property type="molecule type" value="Genomic_DNA"/>
</dbReference>
<dbReference type="OrthoDB" id="1389336at2"/>
<gene>
    <name evidence="8" type="ORF">NCTC11190_01395</name>
</gene>
<evidence type="ECO:0000256" key="1">
    <source>
        <dbReference type="ARBA" id="ARBA00007951"/>
    </source>
</evidence>
<evidence type="ECO:0000313" key="9">
    <source>
        <dbReference type="Proteomes" id="UP000255233"/>
    </source>
</evidence>
<sequence>MMKKWILSAGAALALVPATAQTVLTGGGELNPDLKTSAEALKKWQDLRVGMCVHWGPSSLSGKEIGWSRGTSVPVSTYDSLYLRFNPERFDADQWCRLMKRWGMRYLSPTSRHHDGFSIWFSDYSEYDMENTPAKRDLMAEMKAACDRHGIMFGAYYSNLDWYHPDWVPYSHGGPGPLFPKQEDSPNLPRYFEYMANQVCELIDKYDLAFIQFDGEWDSTYTHEVGSAMYRRFHTRKPEILLNSRVDIGRRMAGADNHIDMDGTKYAGDFQDRERLTNRGNNVTVWGSHPWQAWVTIDKSQWSYNPAPQLMTATELVRDMVGVVGSNGNYMINLGPRPDGTFEPGQIALMDTLGTWLKRHGEAIYGTRGGPYYPFDGGVSTRKGKRAWLLITDPAVQTLHLPNPPERLLSARDGISGKKIDFTISSSGTRFELPDARPEDPVRIVELKFDAPVGMCESALHCKE</sequence>
<comment type="similarity">
    <text evidence="1">Belongs to the glycosyl hydrolase 29 family.</text>
</comment>
<protein>
    <recommendedName>
        <fullName evidence="2">alpha-L-fucosidase</fullName>
        <ecNumber evidence="2">3.2.1.51</ecNumber>
    </recommendedName>
</protein>
<accession>A0A379MRW6</accession>
<dbReference type="InterPro" id="IPR017853">
    <property type="entry name" value="GH"/>
</dbReference>
<keyword evidence="9" id="KW-1185">Reference proteome</keyword>
<keyword evidence="5" id="KW-0326">Glycosidase</keyword>
<dbReference type="AlphaFoldDB" id="A0A379MRW6"/>
<dbReference type="SUPFAM" id="SSF51445">
    <property type="entry name" value="(Trans)glycosidases"/>
    <property type="match status" value="1"/>
</dbReference>
<name>A0A379MRW6_9BACT</name>
<dbReference type="PANTHER" id="PTHR10030:SF37">
    <property type="entry name" value="ALPHA-L-FUCOSIDASE-RELATED"/>
    <property type="match status" value="1"/>
</dbReference>
<evidence type="ECO:0000256" key="2">
    <source>
        <dbReference type="ARBA" id="ARBA00012662"/>
    </source>
</evidence>
<dbReference type="GO" id="GO:0006004">
    <property type="term" value="P:fucose metabolic process"/>
    <property type="evidence" value="ECO:0007669"/>
    <property type="project" value="TreeGrafter"/>
</dbReference>
<dbReference type="RefSeq" id="WP_027290089.1">
    <property type="nucleotide sequence ID" value="NZ_UGVL01000001.1"/>
</dbReference>
<dbReference type="STRING" id="880526.GCA_000427365_00165"/>
<evidence type="ECO:0000256" key="3">
    <source>
        <dbReference type="ARBA" id="ARBA00022729"/>
    </source>
</evidence>
<dbReference type="Gene3D" id="3.20.20.80">
    <property type="entry name" value="Glycosidases"/>
    <property type="match status" value="1"/>
</dbReference>
<dbReference type="Proteomes" id="UP000255233">
    <property type="component" value="Unassembled WGS sequence"/>
</dbReference>
<evidence type="ECO:0000256" key="5">
    <source>
        <dbReference type="ARBA" id="ARBA00023295"/>
    </source>
</evidence>
<feature type="signal peptide" evidence="6">
    <location>
        <begin position="1"/>
        <end position="20"/>
    </location>
</feature>
<feature type="domain" description="Glycoside hydrolase family 29 N-terminal" evidence="7">
    <location>
        <begin position="37"/>
        <end position="362"/>
    </location>
</feature>
<dbReference type="PANTHER" id="PTHR10030">
    <property type="entry name" value="ALPHA-L-FUCOSIDASE"/>
    <property type="match status" value="1"/>
</dbReference>
<dbReference type="GO" id="GO:0004560">
    <property type="term" value="F:alpha-L-fucosidase activity"/>
    <property type="evidence" value="ECO:0007669"/>
    <property type="project" value="InterPro"/>
</dbReference>
<keyword evidence="4" id="KW-0378">Hydrolase</keyword>
<evidence type="ECO:0000256" key="4">
    <source>
        <dbReference type="ARBA" id="ARBA00022801"/>
    </source>
</evidence>
<dbReference type="InterPro" id="IPR000933">
    <property type="entry name" value="Glyco_hydro_29"/>
</dbReference>
<reference evidence="8 9" key="1">
    <citation type="submission" date="2018-06" db="EMBL/GenBank/DDBJ databases">
        <authorList>
            <consortium name="Pathogen Informatics"/>
            <person name="Doyle S."/>
        </authorList>
    </citation>
    <scope>NUCLEOTIDE SEQUENCE [LARGE SCALE GENOMIC DNA]</scope>
    <source>
        <strain evidence="8 9">NCTC11190</strain>
    </source>
</reference>
<dbReference type="EC" id="3.2.1.51" evidence="2"/>
<evidence type="ECO:0000259" key="7">
    <source>
        <dbReference type="Pfam" id="PF01120"/>
    </source>
</evidence>
<feature type="chain" id="PRO_5016723081" description="alpha-L-fucosidase" evidence="6">
    <location>
        <begin position="21"/>
        <end position="464"/>
    </location>
</feature>
<dbReference type="SMART" id="SM00812">
    <property type="entry name" value="Alpha_L_fucos"/>
    <property type="match status" value="1"/>
</dbReference>
<evidence type="ECO:0000256" key="6">
    <source>
        <dbReference type="SAM" id="SignalP"/>
    </source>
</evidence>
<dbReference type="InterPro" id="IPR057739">
    <property type="entry name" value="Glyco_hydro_29_N"/>
</dbReference>